<dbReference type="GO" id="GO:0000149">
    <property type="term" value="F:SNARE binding"/>
    <property type="evidence" value="ECO:0007669"/>
    <property type="project" value="TreeGrafter"/>
</dbReference>
<dbReference type="InterPro" id="IPR006012">
    <property type="entry name" value="Syntaxin/epimorphin_CS"/>
</dbReference>
<proteinExistence type="inferred from homology"/>
<dbReference type="CDD" id="cd15848">
    <property type="entry name" value="SNARE_syntaxin1-like"/>
    <property type="match status" value="1"/>
</dbReference>
<evidence type="ECO:0000256" key="7">
    <source>
        <dbReference type="ARBA" id="ARBA00023054"/>
    </source>
</evidence>
<dbReference type="PROSITE" id="PS50192">
    <property type="entry name" value="T_SNARE"/>
    <property type="match status" value="1"/>
</dbReference>
<dbReference type="InterPro" id="IPR000727">
    <property type="entry name" value="T_SNARE_dom"/>
</dbReference>
<dbReference type="SMART" id="SM00397">
    <property type="entry name" value="t_SNARE"/>
    <property type="match status" value="1"/>
</dbReference>
<dbReference type="Gene3D" id="1.20.5.110">
    <property type="match status" value="1"/>
</dbReference>
<evidence type="ECO:0000256" key="8">
    <source>
        <dbReference type="ARBA" id="ARBA00023136"/>
    </source>
</evidence>
<feature type="domain" description="T-SNARE coiled-coil homology" evidence="10">
    <location>
        <begin position="192"/>
        <end position="254"/>
    </location>
</feature>
<reference evidence="11" key="1">
    <citation type="submission" date="2016-01" db="EMBL/GenBank/DDBJ databases">
        <title>Reference transcriptome for the parasite Schistocephalus solidus: insights into the molecular evolution of parasitism.</title>
        <authorList>
            <person name="Hebert F.O."/>
            <person name="Grambauer S."/>
            <person name="Barber I."/>
            <person name="Landry C.R."/>
            <person name="Aubin-Horth N."/>
        </authorList>
    </citation>
    <scope>NUCLEOTIDE SEQUENCE</scope>
</reference>
<comment type="subcellular location">
    <subcellularLocation>
        <location evidence="1">Endomembrane system</location>
        <topology evidence="1">Peripheral membrane protein</topology>
    </subcellularLocation>
    <subcellularLocation>
        <location evidence="2">Membrane</location>
        <topology evidence="2">Single-pass type IV membrane protein</topology>
    </subcellularLocation>
</comment>
<dbReference type="AlphaFoldDB" id="A0A0X3PWS2"/>
<dbReference type="GO" id="GO:0005886">
    <property type="term" value="C:plasma membrane"/>
    <property type="evidence" value="ECO:0007669"/>
    <property type="project" value="TreeGrafter"/>
</dbReference>
<dbReference type="GO" id="GO:0031201">
    <property type="term" value="C:SNARE complex"/>
    <property type="evidence" value="ECO:0007669"/>
    <property type="project" value="TreeGrafter"/>
</dbReference>
<dbReference type="FunFam" id="1.20.58.70:FF:000011">
    <property type="entry name" value="Syntaxin 4"/>
    <property type="match status" value="1"/>
</dbReference>
<dbReference type="CDD" id="cd00179">
    <property type="entry name" value="SynN"/>
    <property type="match status" value="1"/>
</dbReference>
<evidence type="ECO:0000256" key="1">
    <source>
        <dbReference type="ARBA" id="ARBA00004184"/>
    </source>
</evidence>
<evidence type="ECO:0000256" key="6">
    <source>
        <dbReference type="ARBA" id="ARBA00022989"/>
    </source>
</evidence>
<evidence type="ECO:0000313" key="11">
    <source>
        <dbReference type="EMBL" id="JAP56099.1"/>
    </source>
</evidence>
<dbReference type="PANTHER" id="PTHR19957">
    <property type="entry name" value="SYNTAXIN"/>
    <property type="match status" value="1"/>
</dbReference>
<accession>A0A0X3PWS2</accession>
<keyword evidence="4" id="KW-0813">Transport</keyword>
<dbReference type="GO" id="GO:0005484">
    <property type="term" value="F:SNAP receptor activity"/>
    <property type="evidence" value="ECO:0007669"/>
    <property type="project" value="InterPro"/>
</dbReference>
<dbReference type="Gene3D" id="1.20.58.70">
    <property type="match status" value="1"/>
</dbReference>
<name>A0A0X3PWS2_SCHSO</name>
<dbReference type="GO" id="GO:0006886">
    <property type="term" value="P:intracellular protein transport"/>
    <property type="evidence" value="ECO:0007669"/>
    <property type="project" value="InterPro"/>
</dbReference>
<keyword evidence="5" id="KW-0812">Transmembrane</keyword>
<dbReference type="EMBL" id="GEEE01007126">
    <property type="protein sequence ID" value="JAP56099.1"/>
    <property type="molecule type" value="Transcribed_RNA"/>
</dbReference>
<keyword evidence="6" id="KW-1133">Transmembrane helix</keyword>
<dbReference type="GO" id="GO:0048278">
    <property type="term" value="P:vesicle docking"/>
    <property type="evidence" value="ECO:0007669"/>
    <property type="project" value="TreeGrafter"/>
</dbReference>
<dbReference type="GO" id="GO:0006887">
    <property type="term" value="P:exocytosis"/>
    <property type="evidence" value="ECO:0007669"/>
    <property type="project" value="TreeGrafter"/>
</dbReference>
<evidence type="ECO:0000256" key="3">
    <source>
        <dbReference type="ARBA" id="ARBA00009063"/>
    </source>
</evidence>
<protein>
    <submittedName>
        <fullName evidence="11">Syntaxin</fullName>
    </submittedName>
</protein>
<evidence type="ECO:0000256" key="5">
    <source>
        <dbReference type="ARBA" id="ARBA00022692"/>
    </source>
</evidence>
<gene>
    <name evidence="11" type="primary">STX</name>
    <name evidence="11" type="ORF">TR114538</name>
</gene>
<organism evidence="11">
    <name type="scientific">Schistocephalus solidus</name>
    <name type="common">Tapeworm</name>
    <dbReference type="NCBI Taxonomy" id="70667"/>
    <lineage>
        <taxon>Eukaryota</taxon>
        <taxon>Metazoa</taxon>
        <taxon>Spiralia</taxon>
        <taxon>Lophotrochozoa</taxon>
        <taxon>Platyhelminthes</taxon>
        <taxon>Cestoda</taxon>
        <taxon>Eucestoda</taxon>
        <taxon>Diphyllobothriidea</taxon>
        <taxon>Diphyllobothriidae</taxon>
        <taxon>Schistocephalus</taxon>
    </lineage>
</organism>
<dbReference type="GO" id="GO:0006906">
    <property type="term" value="P:vesicle fusion"/>
    <property type="evidence" value="ECO:0007669"/>
    <property type="project" value="TreeGrafter"/>
</dbReference>
<evidence type="ECO:0000256" key="2">
    <source>
        <dbReference type="ARBA" id="ARBA00004211"/>
    </source>
</evidence>
<dbReference type="FunFam" id="1.20.5.110:FF:000022">
    <property type="entry name" value="Syntaxin 19"/>
    <property type="match status" value="1"/>
</dbReference>
<keyword evidence="8" id="KW-0472">Membrane</keyword>
<dbReference type="PANTHER" id="PTHR19957:SF307">
    <property type="entry name" value="PROTEIN SSO1-RELATED"/>
    <property type="match status" value="1"/>
</dbReference>
<dbReference type="SMART" id="SM00503">
    <property type="entry name" value="SynN"/>
    <property type="match status" value="1"/>
</dbReference>
<dbReference type="Pfam" id="PF05739">
    <property type="entry name" value="SNARE"/>
    <property type="match status" value="1"/>
</dbReference>
<dbReference type="InterPro" id="IPR010989">
    <property type="entry name" value="SNARE"/>
</dbReference>
<dbReference type="GO" id="GO:0012505">
    <property type="term" value="C:endomembrane system"/>
    <property type="evidence" value="ECO:0007669"/>
    <property type="project" value="UniProtKB-SubCell"/>
</dbReference>
<dbReference type="PROSITE" id="PS00914">
    <property type="entry name" value="SYNTAXIN"/>
    <property type="match status" value="1"/>
</dbReference>
<sequence>MPKDLLFALQKEAGIDSAYPQNTSVDNNYLTSFFNEVETLRNEVNVISRLVDEIKSRHSEILAAPHQDGTTKARVEEIMAEIKRRAGFVRTSLKQLEASIQQEEAANGDAADIRIKKTQHSTIARRFLTVMQDYSKAQTDYRDANKQRIRRQMEIADRRITDEELEDMLESGDPQIFTQSILADTQQARQTLNEIEARHQDILKLEQSIRELRDMFQDLATLVDSQGETIDRIESNVLQTVDYVETAKTDFQRAVTYQKKSRKKKNNHWLCCGCYSPHHNHITGCFVGSEMSQHKRTICLWINTWAFKTDFRHPPFRHPHPASCSLPLPHPLLCIFIFFCFESRDY</sequence>
<dbReference type="SUPFAM" id="SSF47661">
    <property type="entry name" value="t-snare proteins"/>
    <property type="match status" value="1"/>
</dbReference>
<comment type="similarity">
    <text evidence="3 9">Belongs to the syntaxin family.</text>
</comment>
<evidence type="ECO:0000256" key="9">
    <source>
        <dbReference type="RuleBase" id="RU003858"/>
    </source>
</evidence>
<dbReference type="Pfam" id="PF00804">
    <property type="entry name" value="Syntaxin"/>
    <property type="match status" value="1"/>
</dbReference>
<keyword evidence="7" id="KW-0175">Coiled coil</keyword>
<evidence type="ECO:0000259" key="10">
    <source>
        <dbReference type="PROSITE" id="PS50192"/>
    </source>
</evidence>
<dbReference type="InterPro" id="IPR006011">
    <property type="entry name" value="Syntaxin_N"/>
</dbReference>
<dbReference type="InterPro" id="IPR045242">
    <property type="entry name" value="Syntaxin"/>
</dbReference>
<evidence type="ECO:0000256" key="4">
    <source>
        <dbReference type="ARBA" id="ARBA00022448"/>
    </source>
</evidence>